<keyword evidence="1" id="KW-0456">Lyase</keyword>
<dbReference type="EMBL" id="JAVKGT010000018">
    <property type="protein sequence ID" value="MDR5712117.1"/>
    <property type="molecule type" value="Genomic_DNA"/>
</dbReference>
<evidence type="ECO:0000259" key="2">
    <source>
        <dbReference type="Pfam" id="PF04909"/>
    </source>
</evidence>
<dbReference type="Gene3D" id="3.20.20.140">
    <property type="entry name" value="Metal-dependent hydrolases"/>
    <property type="match status" value="1"/>
</dbReference>
<comment type="caution">
    <text evidence="3">The sequence shown here is derived from an EMBL/GenBank/DDBJ whole genome shotgun (WGS) entry which is preliminary data.</text>
</comment>
<dbReference type="SUPFAM" id="SSF51556">
    <property type="entry name" value="Metallo-dependent hydrolases"/>
    <property type="match status" value="1"/>
</dbReference>
<evidence type="ECO:0000313" key="4">
    <source>
        <dbReference type="Proteomes" id="UP001260872"/>
    </source>
</evidence>
<dbReference type="Proteomes" id="UP001260872">
    <property type="component" value="Unassembled WGS sequence"/>
</dbReference>
<dbReference type="Pfam" id="PF04909">
    <property type="entry name" value="Amidohydro_2"/>
    <property type="match status" value="1"/>
</dbReference>
<sequence>MPIDPNPGYRRIATEEAWAVPEMYEVYKEMLTEYPEDAPGVMSLLGYYVLGSGERPEFMRRRMTDTETIRLDEMRASGVDHQILSLTGPGTNPLPPRKAKALARTANEQLAEVVRRYPTAYSGLAAVAFSAEDAGAGELEYAVKELGLKGAVMNTHVRDRYTDTEEFFPFFETAEALGVPVYLHPSAPASGLFRRYYERGLDGSIYGFGADTGLHLLRLIVSGIFERFPRLKMVVGHLGEAIPFWINRIDYMYGKQIATGRYPHVKPLPMKPLPMKPSEYLRRNIWVTTSGMPWTDDVMYVRKKMGADRVMYAMDYPYQYEPSEVEEQDSLPISDEEKFEFFEGIATRVFDLKLA</sequence>
<proteinExistence type="predicted"/>
<dbReference type="RefSeq" id="WP_310537498.1">
    <property type="nucleotide sequence ID" value="NZ_BAAAOC010000088.1"/>
</dbReference>
<keyword evidence="4" id="KW-1185">Reference proteome</keyword>
<evidence type="ECO:0000313" key="3">
    <source>
        <dbReference type="EMBL" id="MDR5712117.1"/>
    </source>
</evidence>
<dbReference type="InterPro" id="IPR006680">
    <property type="entry name" value="Amidohydro-rel"/>
</dbReference>
<feature type="domain" description="Amidohydrolase-related" evidence="2">
    <location>
        <begin position="85"/>
        <end position="352"/>
    </location>
</feature>
<organism evidence="3 4">
    <name type="scientific">Nesterenkonia flava</name>
    <dbReference type="NCBI Taxonomy" id="469799"/>
    <lineage>
        <taxon>Bacteria</taxon>
        <taxon>Bacillati</taxon>
        <taxon>Actinomycetota</taxon>
        <taxon>Actinomycetes</taxon>
        <taxon>Micrococcales</taxon>
        <taxon>Micrococcaceae</taxon>
        <taxon>Nesterenkonia</taxon>
    </lineage>
</organism>
<dbReference type="InterPro" id="IPR032466">
    <property type="entry name" value="Metal_Hydrolase"/>
</dbReference>
<protein>
    <submittedName>
        <fullName evidence="3">Amidohydrolase family protein</fullName>
    </submittedName>
</protein>
<reference evidence="4" key="1">
    <citation type="submission" date="2023-07" db="EMBL/GenBank/DDBJ databases">
        <title>Description of three actinobacteria isolated from air of manufacturing shop in a pharmaceutical factory.</title>
        <authorList>
            <person name="Zhang D.-F."/>
        </authorList>
    </citation>
    <scope>NUCLEOTIDE SEQUENCE [LARGE SCALE GENOMIC DNA]</scope>
    <source>
        <strain evidence="4">CCTCC AB 207010</strain>
    </source>
</reference>
<evidence type="ECO:0000256" key="1">
    <source>
        <dbReference type="ARBA" id="ARBA00023239"/>
    </source>
</evidence>
<dbReference type="InterPro" id="IPR032465">
    <property type="entry name" value="ACMSD"/>
</dbReference>
<accession>A0ABU1FV21</accession>
<gene>
    <name evidence="3" type="ORF">RH857_08235</name>
</gene>
<dbReference type="CDD" id="cd01292">
    <property type="entry name" value="metallo-dependent_hydrolases"/>
    <property type="match status" value="1"/>
</dbReference>
<name>A0ABU1FV21_9MICC</name>
<dbReference type="PANTHER" id="PTHR21240:SF30">
    <property type="entry name" value="AMIDOHYDROLASE-RELATED DOMAIN-CONTAINING PROTEIN-RELATED"/>
    <property type="match status" value="1"/>
</dbReference>
<dbReference type="PANTHER" id="PTHR21240">
    <property type="entry name" value="2-AMINO-3-CARBOXYLMUCONATE-6-SEMIALDEHYDE DECARBOXYLASE"/>
    <property type="match status" value="1"/>
</dbReference>